<evidence type="ECO:0000256" key="4">
    <source>
        <dbReference type="SAM" id="MobiDB-lite"/>
    </source>
</evidence>
<evidence type="ECO:0000313" key="6">
    <source>
        <dbReference type="EMBL" id="KAG7053251.1"/>
    </source>
</evidence>
<evidence type="ECO:0000256" key="2">
    <source>
        <dbReference type="ARBA" id="ARBA00023043"/>
    </source>
</evidence>
<organism evidence="6 7">
    <name type="scientific">Colletotrichum scovillei</name>
    <dbReference type="NCBI Taxonomy" id="1209932"/>
    <lineage>
        <taxon>Eukaryota</taxon>
        <taxon>Fungi</taxon>
        <taxon>Dikarya</taxon>
        <taxon>Ascomycota</taxon>
        <taxon>Pezizomycotina</taxon>
        <taxon>Sordariomycetes</taxon>
        <taxon>Hypocreomycetidae</taxon>
        <taxon>Glomerellales</taxon>
        <taxon>Glomerellaceae</taxon>
        <taxon>Colletotrichum</taxon>
        <taxon>Colletotrichum acutatum species complex</taxon>
    </lineage>
</organism>
<proteinExistence type="predicted"/>
<comment type="caution">
    <text evidence="6">The sequence shown here is derived from an EMBL/GenBank/DDBJ whole genome shotgun (WGS) entry which is preliminary data.</text>
</comment>
<reference evidence="6" key="1">
    <citation type="submission" date="2021-05" db="EMBL/GenBank/DDBJ databases">
        <title>Comparative genomics of three Colletotrichum scovillei strains and genetic complementation revealed genes involved fungal growth and virulence on chili pepper.</title>
        <authorList>
            <person name="Hsieh D.-K."/>
            <person name="Chuang S.-C."/>
            <person name="Chen C.-Y."/>
            <person name="Chao Y.-T."/>
            <person name="Lu M.-Y.J."/>
            <person name="Lee M.-H."/>
            <person name="Shih M.-C."/>
        </authorList>
    </citation>
    <scope>NUCLEOTIDE SEQUENCE</scope>
    <source>
        <strain evidence="6">Coll-153</strain>
    </source>
</reference>
<dbReference type="PROSITE" id="PS50088">
    <property type="entry name" value="ANK_REPEAT"/>
    <property type="match status" value="3"/>
</dbReference>
<keyword evidence="1" id="KW-0677">Repeat</keyword>
<feature type="repeat" description="ANK" evidence="3">
    <location>
        <begin position="243"/>
        <end position="275"/>
    </location>
</feature>
<dbReference type="InterPro" id="IPR036770">
    <property type="entry name" value="Ankyrin_rpt-contain_sf"/>
</dbReference>
<evidence type="ECO:0000259" key="5">
    <source>
        <dbReference type="Pfam" id="PF14420"/>
    </source>
</evidence>
<evidence type="ECO:0000256" key="1">
    <source>
        <dbReference type="ARBA" id="ARBA00022737"/>
    </source>
</evidence>
<protein>
    <submittedName>
        <fullName evidence="6">Ankyrin</fullName>
    </submittedName>
</protein>
<feature type="region of interest" description="Disordered" evidence="4">
    <location>
        <begin position="140"/>
        <end position="165"/>
    </location>
</feature>
<feature type="compositionally biased region" description="Polar residues" evidence="4">
    <location>
        <begin position="144"/>
        <end position="156"/>
    </location>
</feature>
<accession>A0A9P7RC27</accession>
<dbReference type="InterPro" id="IPR025676">
    <property type="entry name" value="Clr5_dom"/>
</dbReference>
<evidence type="ECO:0000313" key="7">
    <source>
        <dbReference type="Proteomes" id="UP000699042"/>
    </source>
</evidence>
<dbReference type="PANTHER" id="PTHR24171:SF8">
    <property type="entry name" value="BRCA1-ASSOCIATED RING DOMAIN PROTEIN 1"/>
    <property type="match status" value="1"/>
</dbReference>
<name>A0A9P7RC27_9PEZI</name>
<dbReference type="PANTHER" id="PTHR24171">
    <property type="entry name" value="ANKYRIN REPEAT DOMAIN-CONTAINING PROTEIN 39-RELATED"/>
    <property type="match status" value="1"/>
</dbReference>
<keyword evidence="7" id="KW-1185">Reference proteome</keyword>
<dbReference type="AlphaFoldDB" id="A0A9P7RC27"/>
<dbReference type="EMBL" id="JAESDN010000003">
    <property type="protein sequence ID" value="KAG7053251.1"/>
    <property type="molecule type" value="Genomic_DNA"/>
</dbReference>
<feature type="repeat" description="ANK" evidence="3">
    <location>
        <begin position="278"/>
        <end position="310"/>
    </location>
</feature>
<dbReference type="GO" id="GO:0004842">
    <property type="term" value="F:ubiquitin-protein transferase activity"/>
    <property type="evidence" value="ECO:0007669"/>
    <property type="project" value="TreeGrafter"/>
</dbReference>
<evidence type="ECO:0000256" key="3">
    <source>
        <dbReference type="PROSITE-ProRule" id="PRU00023"/>
    </source>
</evidence>
<dbReference type="Pfam" id="PF14420">
    <property type="entry name" value="Clr5"/>
    <property type="match status" value="1"/>
</dbReference>
<dbReference type="SMART" id="SM00248">
    <property type="entry name" value="ANK"/>
    <property type="match status" value="3"/>
</dbReference>
<gene>
    <name evidence="6" type="ORF">JMJ77_000341</name>
</gene>
<feature type="repeat" description="ANK" evidence="3">
    <location>
        <begin position="208"/>
        <end position="240"/>
    </location>
</feature>
<dbReference type="Gene3D" id="1.25.40.20">
    <property type="entry name" value="Ankyrin repeat-containing domain"/>
    <property type="match status" value="1"/>
</dbReference>
<feature type="domain" description="Clr5" evidence="5">
    <location>
        <begin position="9"/>
        <end position="60"/>
    </location>
</feature>
<sequence>MVPSRTRHSDEEWLQHRAEIQRMFLNESASFNDIMRKLEEDGFPVTKSQLEYKLRVWSLRRRIPKNKAEILWQFIDHRLTKRENQGKLSEVIYDGKAIVPTKVKKERSRYQTISLLKYHQGPESPQTPAGFNISICTPAPRPTSPQTSAEVDSSVYTPEPQPECSQIPAESKIDWLYLAVRLHDLDDVKARLDAGEDVNRPYDTDASRTRSSLQQAVEDGSLEMLDLLLKAGADVNAPAARRRGATAIQLAAITGSLGIAETLIHLGAVVNVSRAEEDGRTALEGAAEHGRIDMVQYLLSEGAETRGRGQFQYMRAIKLAEKEGHLVVANLLREYRTWTTADHHMWDVLNSHQEDWEGPWAVFLFDDWGWETEIGHNENMSGAWGDDPIA</sequence>
<dbReference type="Proteomes" id="UP000699042">
    <property type="component" value="Unassembled WGS sequence"/>
</dbReference>
<dbReference type="SUPFAM" id="SSF48403">
    <property type="entry name" value="Ankyrin repeat"/>
    <property type="match status" value="1"/>
</dbReference>
<dbReference type="GO" id="GO:0085020">
    <property type="term" value="P:protein K6-linked ubiquitination"/>
    <property type="evidence" value="ECO:0007669"/>
    <property type="project" value="TreeGrafter"/>
</dbReference>
<keyword evidence="2 3" id="KW-0040">ANK repeat</keyword>
<dbReference type="PROSITE" id="PS50297">
    <property type="entry name" value="ANK_REP_REGION"/>
    <property type="match status" value="3"/>
</dbReference>
<dbReference type="InterPro" id="IPR002110">
    <property type="entry name" value="Ankyrin_rpt"/>
</dbReference>
<dbReference type="Pfam" id="PF12796">
    <property type="entry name" value="Ank_2"/>
    <property type="match status" value="1"/>
</dbReference>